<comment type="caution">
    <text evidence="1">The sequence shown here is derived from an EMBL/GenBank/DDBJ whole genome shotgun (WGS) entry which is preliminary data.</text>
</comment>
<dbReference type="EMBL" id="JABSTQ010009486">
    <property type="protein sequence ID" value="KAG0428759.1"/>
    <property type="molecule type" value="Genomic_DNA"/>
</dbReference>
<dbReference type="Proteomes" id="UP000805193">
    <property type="component" value="Unassembled WGS sequence"/>
</dbReference>
<organism evidence="1 2">
    <name type="scientific">Ixodes persulcatus</name>
    <name type="common">Taiga tick</name>
    <dbReference type="NCBI Taxonomy" id="34615"/>
    <lineage>
        <taxon>Eukaryota</taxon>
        <taxon>Metazoa</taxon>
        <taxon>Ecdysozoa</taxon>
        <taxon>Arthropoda</taxon>
        <taxon>Chelicerata</taxon>
        <taxon>Arachnida</taxon>
        <taxon>Acari</taxon>
        <taxon>Parasitiformes</taxon>
        <taxon>Ixodida</taxon>
        <taxon>Ixodoidea</taxon>
        <taxon>Ixodidae</taxon>
        <taxon>Ixodinae</taxon>
        <taxon>Ixodes</taxon>
    </lineage>
</organism>
<evidence type="ECO:0000313" key="2">
    <source>
        <dbReference type="Proteomes" id="UP000805193"/>
    </source>
</evidence>
<evidence type="ECO:0000313" key="1">
    <source>
        <dbReference type="EMBL" id="KAG0428759.1"/>
    </source>
</evidence>
<sequence length="970" mass="106641">ERQENTIYEEDVPVVMRRRGVTLRVRIVSVDSPCNSAPASPRKLECGGLSRTPPNCSPRRLCGDDGGGDLSPGWSPLARKPSAGGRGPCCCGPGLDIPRRRRDSLAPGGAAHLQGVLSSSCAASFCSGGAMGAGTSGQSNLVRMRSSPMGQSAPSLSPTLKELNVPRRGSRCSARKSLICNTSPTLPRCHSPIPQSSPLDSPRNMSPCQHFAFAPVKKADGRRWSVASLPSSGYGTNTPGSSNVSSQCSSQEKLHLLACQPAPEEGSQQHHLSHQYQPHVHMRHFSSNESNPGLEEEHCHTSPVIRPRSRSLSSPMRSPGLDNEIVLMNSVYKERFPKATKQMEERLEQFAVEHRELDAEHASDAVARFAHHQIIELARDCLEKSQDKLVTSQYFYEMYESLEKLLAECQEKSPGAAQHLRKLVRKLLLIVSRPARLLECLEFDPEEFYHLLEAAEGQAKVVQGVSTDIPQYIIGKLGLNRDPFADLAAEETADQLDSVPEEKKAPAKTPCEDDFETIKLISNGAYGSDYHQLYAFVAMHRNAQDTTLALSTMSKEYGNKFTANYCFWSSTKCGFGFVLITKIQLGFSALLPAKMFQVQIVVGSLFLSYLLEATSLFFFFLCLLREFESAYLLITNMGHIKLTDFGLSKVGLMNLATNLYEGYLDKETKQFNDKQVYGTPEYIAPEVILRQGYGKPVDWWSMGIILYEFLVGCVPFFGDTPEELFAHVISDEVDWPDEDEWPLPDEARLLVTQLLQQNPLDRLGTAGAQEVREHPFFRDVDWASLLRQKAEFVPQLDDEEDTSYFDTRADRYQHDDSEERDDDGDQLFTSFSSCSPRYRKASVLSGGEGTGGGEPAAPRVPGEPPALSRPHGLCAQLGVRQRGLPPDGPLRIVPRDPREAPPHQHAGILPDRVGRALAPGAAQEASGHPGRPAPLLHLGGGGGQPSEAAPRPQGRPAPVATRGCRTHARA</sequence>
<feature type="non-terminal residue" evidence="1">
    <location>
        <position position="1"/>
    </location>
</feature>
<name>A0AC60Q722_IXOPE</name>
<proteinExistence type="predicted"/>
<gene>
    <name evidence="1" type="ORF">HPB47_024274</name>
</gene>
<feature type="non-terminal residue" evidence="1">
    <location>
        <position position="970"/>
    </location>
</feature>
<protein>
    <submittedName>
        <fullName evidence="1">Uncharacterized protein</fullName>
    </submittedName>
</protein>
<keyword evidence="2" id="KW-1185">Reference proteome</keyword>
<reference evidence="1 2" key="1">
    <citation type="journal article" date="2020" name="Cell">
        <title>Large-Scale Comparative Analyses of Tick Genomes Elucidate Their Genetic Diversity and Vector Capacities.</title>
        <authorList>
            <consortium name="Tick Genome and Microbiome Consortium (TIGMIC)"/>
            <person name="Jia N."/>
            <person name="Wang J."/>
            <person name="Shi W."/>
            <person name="Du L."/>
            <person name="Sun Y."/>
            <person name="Zhan W."/>
            <person name="Jiang J.F."/>
            <person name="Wang Q."/>
            <person name="Zhang B."/>
            <person name="Ji P."/>
            <person name="Bell-Sakyi L."/>
            <person name="Cui X.M."/>
            <person name="Yuan T.T."/>
            <person name="Jiang B.G."/>
            <person name="Yang W.F."/>
            <person name="Lam T.T."/>
            <person name="Chang Q.C."/>
            <person name="Ding S.J."/>
            <person name="Wang X.J."/>
            <person name="Zhu J.G."/>
            <person name="Ruan X.D."/>
            <person name="Zhao L."/>
            <person name="Wei J.T."/>
            <person name="Ye R.Z."/>
            <person name="Que T.C."/>
            <person name="Du C.H."/>
            <person name="Zhou Y.H."/>
            <person name="Cheng J.X."/>
            <person name="Dai P.F."/>
            <person name="Guo W.B."/>
            <person name="Han X.H."/>
            <person name="Huang E.J."/>
            <person name="Li L.F."/>
            <person name="Wei W."/>
            <person name="Gao Y.C."/>
            <person name="Liu J.Z."/>
            <person name="Shao H.Z."/>
            <person name="Wang X."/>
            <person name="Wang C.C."/>
            <person name="Yang T.C."/>
            <person name="Huo Q.B."/>
            <person name="Li W."/>
            <person name="Chen H.Y."/>
            <person name="Chen S.E."/>
            <person name="Zhou L.G."/>
            <person name="Ni X.B."/>
            <person name="Tian J.H."/>
            <person name="Sheng Y."/>
            <person name="Liu T."/>
            <person name="Pan Y.S."/>
            <person name="Xia L.Y."/>
            <person name="Li J."/>
            <person name="Zhao F."/>
            <person name="Cao W.C."/>
        </authorList>
    </citation>
    <scope>NUCLEOTIDE SEQUENCE [LARGE SCALE GENOMIC DNA]</scope>
    <source>
        <strain evidence="1">Iper-2018</strain>
    </source>
</reference>
<accession>A0AC60Q722</accession>